<reference evidence="6" key="4">
    <citation type="journal article" date="2018" name="Nat. Plants">
        <title>Whole-genome landscape of Medicago truncatula symbiotic genes.</title>
        <authorList>
            <person name="Pecrix Y."/>
            <person name="Gamas P."/>
            <person name="Carrere S."/>
        </authorList>
    </citation>
    <scope>NUCLEOTIDE SEQUENCE</scope>
    <source>
        <tissue evidence="6">Leaves</tissue>
    </source>
</reference>
<dbReference type="PRINTS" id="PR00615">
    <property type="entry name" value="CCAATSUBUNTA"/>
</dbReference>
<evidence type="ECO:0000313" key="5">
    <source>
        <dbReference type="EMBL" id="KEH40413.1"/>
    </source>
</evidence>
<comment type="similarity">
    <text evidence="1">Belongs to the NFYB/HAP3 subunit family.</text>
</comment>
<dbReference type="GO" id="GO:0016602">
    <property type="term" value="C:CCAAT-binding factor complex"/>
    <property type="evidence" value="ECO:0000318"/>
    <property type="project" value="GO_Central"/>
</dbReference>
<evidence type="ECO:0000313" key="7">
    <source>
        <dbReference type="EnsemblPlants" id="KEH40413"/>
    </source>
</evidence>
<dbReference type="STRING" id="3880.A0A072VG79"/>
<dbReference type="EMBL" id="CM001217">
    <property type="protein sequence ID" value="KEH40413.1"/>
    <property type="molecule type" value="Genomic_DNA"/>
</dbReference>
<evidence type="ECO:0000313" key="8">
    <source>
        <dbReference type="Proteomes" id="UP000002051"/>
    </source>
</evidence>
<dbReference type="PANTHER" id="PTHR11064:SF196">
    <property type="entry name" value="NUCLEAR TRANSCRIPTION FACTOR Y SUBUNIT B-6"/>
    <property type="match status" value="1"/>
</dbReference>
<proteinExistence type="inferred from homology"/>
<dbReference type="GO" id="GO:0006357">
    <property type="term" value="P:regulation of transcription by RNA polymerase II"/>
    <property type="evidence" value="ECO:0000318"/>
    <property type="project" value="GO_Central"/>
</dbReference>
<dbReference type="EnsemblPlants" id="KEH40413">
    <property type="protein sequence ID" value="KEH40413"/>
    <property type="gene ID" value="MTR_1g028480"/>
</dbReference>
<organism evidence="5 8">
    <name type="scientific">Medicago truncatula</name>
    <name type="common">Barrel medic</name>
    <name type="synonym">Medicago tribuloides</name>
    <dbReference type="NCBI Taxonomy" id="3880"/>
    <lineage>
        <taxon>Eukaryota</taxon>
        <taxon>Viridiplantae</taxon>
        <taxon>Streptophyta</taxon>
        <taxon>Embryophyta</taxon>
        <taxon>Tracheophyta</taxon>
        <taxon>Spermatophyta</taxon>
        <taxon>Magnoliopsida</taxon>
        <taxon>eudicotyledons</taxon>
        <taxon>Gunneridae</taxon>
        <taxon>Pentapetalae</taxon>
        <taxon>rosids</taxon>
        <taxon>fabids</taxon>
        <taxon>Fabales</taxon>
        <taxon>Fabaceae</taxon>
        <taxon>Papilionoideae</taxon>
        <taxon>50 kb inversion clade</taxon>
        <taxon>NPAAA clade</taxon>
        <taxon>Hologalegina</taxon>
        <taxon>IRL clade</taxon>
        <taxon>Trifolieae</taxon>
        <taxon>Medicago</taxon>
    </lineage>
</organism>
<dbReference type="Pfam" id="PF00808">
    <property type="entry name" value="CBFD_NFYB_HMF"/>
    <property type="match status" value="1"/>
</dbReference>
<dbReference type="AlphaFoldDB" id="A0A072VG79"/>
<dbReference type="SUPFAM" id="SSF47113">
    <property type="entry name" value="Histone-fold"/>
    <property type="match status" value="1"/>
</dbReference>
<reference evidence="7" key="3">
    <citation type="submission" date="2015-04" db="UniProtKB">
        <authorList>
            <consortium name="EnsemblPlants"/>
        </authorList>
    </citation>
    <scope>IDENTIFICATION</scope>
    <source>
        <strain evidence="7">cv. Jemalong A17</strain>
    </source>
</reference>
<dbReference type="Gene3D" id="1.10.20.10">
    <property type="entry name" value="Histone, subunit A"/>
    <property type="match status" value="1"/>
</dbReference>
<keyword evidence="3" id="KW-0804">Transcription</keyword>
<evidence type="ECO:0000313" key="6">
    <source>
        <dbReference type="EMBL" id="RHN77830.1"/>
    </source>
</evidence>
<evidence type="ECO:0000256" key="1">
    <source>
        <dbReference type="ARBA" id="ARBA00009053"/>
    </source>
</evidence>
<sequence>MICLDGVHFEEGNSSTNIESQNTCLSEFTSSITSEASERCKIEHRKIITANDLIWAMDRLGFDDYVGPLVFYLQRYRNYEAQCNDVPIKFGFDKDGSSARGSNNGSDNVQG</sequence>
<accession>A0A072VG79</accession>
<name>A0A072VG79_MEDTR</name>
<dbReference type="GO" id="GO:0046982">
    <property type="term" value="F:protein heterodimerization activity"/>
    <property type="evidence" value="ECO:0007669"/>
    <property type="project" value="InterPro"/>
</dbReference>
<dbReference type="HOGENOM" id="CLU_2162124_0_0_1"/>
<keyword evidence="8" id="KW-1185">Reference proteome</keyword>
<dbReference type="EMBL" id="PSQE01000001">
    <property type="protein sequence ID" value="RHN77830.1"/>
    <property type="molecule type" value="Genomic_DNA"/>
</dbReference>
<feature type="domain" description="Transcription factor CBF/NF-Y/archaeal histone" evidence="4">
    <location>
        <begin position="22"/>
        <end position="57"/>
    </location>
</feature>
<dbReference type="PANTHER" id="PTHR11064">
    <property type="entry name" value="CCAAT-BINDING TRANSCRIPTION FACTOR-RELATED"/>
    <property type="match status" value="1"/>
</dbReference>
<keyword evidence="2" id="KW-0805">Transcription regulation</keyword>
<dbReference type="GO" id="GO:0001228">
    <property type="term" value="F:DNA-binding transcription activator activity, RNA polymerase II-specific"/>
    <property type="evidence" value="ECO:0007669"/>
    <property type="project" value="InterPro"/>
</dbReference>
<dbReference type="InterPro" id="IPR027113">
    <property type="entry name" value="Transc_fact_NFYB/HAP3"/>
</dbReference>
<dbReference type="Proteomes" id="UP000002051">
    <property type="component" value="Unassembled WGS sequence"/>
</dbReference>
<dbReference type="InterPro" id="IPR003958">
    <property type="entry name" value="CBFA_NFYB_domain"/>
</dbReference>
<evidence type="ECO:0000259" key="4">
    <source>
        <dbReference type="Pfam" id="PF00808"/>
    </source>
</evidence>
<protein>
    <submittedName>
        <fullName evidence="5">Nuclear transcription factor Y protein</fullName>
    </submittedName>
    <submittedName>
        <fullName evidence="6">Putative transcription factor Hap3/NF-YB family</fullName>
    </submittedName>
</protein>
<dbReference type="Proteomes" id="UP000265566">
    <property type="component" value="Chromosome 1"/>
</dbReference>
<evidence type="ECO:0000256" key="2">
    <source>
        <dbReference type="ARBA" id="ARBA00023015"/>
    </source>
</evidence>
<reference evidence="5 8" key="2">
    <citation type="journal article" date="2014" name="BMC Genomics">
        <title>An improved genome release (version Mt4.0) for the model legume Medicago truncatula.</title>
        <authorList>
            <person name="Tang H."/>
            <person name="Krishnakumar V."/>
            <person name="Bidwell S."/>
            <person name="Rosen B."/>
            <person name="Chan A."/>
            <person name="Zhou S."/>
            <person name="Gentzbittel L."/>
            <person name="Childs K.L."/>
            <person name="Yandell M."/>
            <person name="Gundlach H."/>
            <person name="Mayer K.F."/>
            <person name="Schwartz D.C."/>
            <person name="Town C.D."/>
        </authorList>
    </citation>
    <scope>GENOME REANNOTATION</scope>
    <source>
        <strain evidence="5">A17</strain>
        <strain evidence="7 8">cv. Jemalong A17</strain>
    </source>
</reference>
<reference evidence="5 8" key="1">
    <citation type="journal article" date="2011" name="Nature">
        <title>The Medicago genome provides insight into the evolution of rhizobial symbioses.</title>
        <authorList>
            <person name="Young N.D."/>
            <person name="Debelle F."/>
            <person name="Oldroyd G.E."/>
            <person name="Geurts R."/>
            <person name="Cannon S.B."/>
            <person name="Udvardi M.K."/>
            <person name="Benedito V.A."/>
            <person name="Mayer K.F."/>
            <person name="Gouzy J."/>
            <person name="Schoof H."/>
            <person name="Van de Peer Y."/>
            <person name="Proost S."/>
            <person name="Cook D.R."/>
            <person name="Meyers B.C."/>
            <person name="Spannagl M."/>
            <person name="Cheung F."/>
            <person name="De Mita S."/>
            <person name="Krishnakumar V."/>
            <person name="Gundlach H."/>
            <person name="Zhou S."/>
            <person name="Mudge J."/>
            <person name="Bharti A.K."/>
            <person name="Murray J.D."/>
            <person name="Naoumkina M.A."/>
            <person name="Rosen B."/>
            <person name="Silverstein K.A."/>
            <person name="Tang H."/>
            <person name="Rombauts S."/>
            <person name="Zhao P.X."/>
            <person name="Zhou P."/>
            <person name="Barbe V."/>
            <person name="Bardou P."/>
            <person name="Bechner M."/>
            <person name="Bellec A."/>
            <person name="Berger A."/>
            <person name="Berges H."/>
            <person name="Bidwell S."/>
            <person name="Bisseling T."/>
            <person name="Choisne N."/>
            <person name="Couloux A."/>
            <person name="Denny R."/>
            <person name="Deshpande S."/>
            <person name="Dai X."/>
            <person name="Doyle J.J."/>
            <person name="Dudez A.M."/>
            <person name="Farmer A.D."/>
            <person name="Fouteau S."/>
            <person name="Franken C."/>
            <person name="Gibelin C."/>
            <person name="Gish J."/>
            <person name="Goldstein S."/>
            <person name="Gonzalez A.J."/>
            <person name="Green P.J."/>
            <person name="Hallab A."/>
            <person name="Hartog M."/>
            <person name="Hua A."/>
            <person name="Humphray S.J."/>
            <person name="Jeong D.H."/>
            <person name="Jing Y."/>
            <person name="Jocker A."/>
            <person name="Kenton S.M."/>
            <person name="Kim D.J."/>
            <person name="Klee K."/>
            <person name="Lai H."/>
            <person name="Lang C."/>
            <person name="Lin S."/>
            <person name="Macmil S.L."/>
            <person name="Magdelenat G."/>
            <person name="Matthews L."/>
            <person name="McCorrison J."/>
            <person name="Monaghan E.L."/>
            <person name="Mun J.H."/>
            <person name="Najar F.Z."/>
            <person name="Nicholson C."/>
            <person name="Noirot C."/>
            <person name="O'Bleness M."/>
            <person name="Paule C.R."/>
            <person name="Poulain J."/>
            <person name="Prion F."/>
            <person name="Qin B."/>
            <person name="Qu C."/>
            <person name="Retzel E.F."/>
            <person name="Riddle C."/>
            <person name="Sallet E."/>
            <person name="Samain S."/>
            <person name="Samson N."/>
            <person name="Sanders I."/>
            <person name="Saurat O."/>
            <person name="Scarpelli C."/>
            <person name="Schiex T."/>
            <person name="Segurens B."/>
            <person name="Severin A.J."/>
            <person name="Sherrier D.J."/>
            <person name="Shi R."/>
            <person name="Sims S."/>
            <person name="Singer S.R."/>
            <person name="Sinharoy S."/>
            <person name="Sterck L."/>
            <person name="Viollet A."/>
            <person name="Wang B.B."/>
            <person name="Wang K."/>
            <person name="Wang M."/>
            <person name="Wang X."/>
            <person name="Warfsmann J."/>
            <person name="Weissenbach J."/>
            <person name="White D.D."/>
            <person name="White J.D."/>
            <person name="Wiley G.B."/>
            <person name="Wincker P."/>
            <person name="Xing Y."/>
            <person name="Yang L."/>
            <person name="Yao Z."/>
            <person name="Ying F."/>
            <person name="Zhai J."/>
            <person name="Zhou L."/>
            <person name="Zuber A."/>
            <person name="Denarie J."/>
            <person name="Dixon R.A."/>
            <person name="May G.D."/>
            <person name="Schwartz D.C."/>
            <person name="Rogers J."/>
            <person name="Quetier F."/>
            <person name="Town C.D."/>
            <person name="Roe B.A."/>
        </authorList>
    </citation>
    <scope>NUCLEOTIDE SEQUENCE [LARGE SCALE GENOMIC DNA]</scope>
    <source>
        <strain evidence="5">A17</strain>
        <strain evidence="7 8">cv. Jemalong A17</strain>
    </source>
</reference>
<dbReference type="InterPro" id="IPR009072">
    <property type="entry name" value="Histone-fold"/>
</dbReference>
<dbReference type="GO" id="GO:0000981">
    <property type="term" value="F:DNA-binding transcription factor activity, RNA polymerase II-specific"/>
    <property type="evidence" value="ECO:0000318"/>
    <property type="project" value="GO_Central"/>
</dbReference>
<dbReference type="Gramene" id="rna1323">
    <property type="protein sequence ID" value="RHN77830.1"/>
    <property type="gene ID" value="gene1323"/>
</dbReference>
<evidence type="ECO:0000256" key="3">
    <source>
        <dbReference type="ARBA" id="ARBA00023163"/>
    </source>
</evidence>
<gene>
    <name evidence="5" type="ordered locus">MTR_1g028480</name>
    <name evidence="6" type="ORF">MtrunA17_Chr1g0158951</name>
</gene>